<dbReference type="GO" id="GO:0050839">
    <property type="term" value="F:cell adhesion molecule binding"/>
    <property type="evidence" value="ECO:0007669"/>
    <property type="project" value="TreeGrafter"/>
</dbReference>
<feature type="domain" description="Ig-like" evidence="8">
    <location>
        <begin position="308"/>
        <end position="379"/>
    </location>
</feature>
<dbReference type="SMART" id="SM00408">
    <property type="entry name" value="IGc2"/>
    <property type="match status" value="4"/>
</dbReference>
<dbReference type="EMBL" id="OV696688">
    <property type="protein sequence ID" value="CAH1258556.1"/>
    <property type="molecule type" value="Genomic_DNA"/>
</dbReference>
<name>A0A8J9ZQI4_BRALA</name>
<feature type="region of interest" description="Disordered" evidence="6">
    <location>
        <begin position="622"/>
        <end position="680"/>
    </location>
</feature>
<feature type="domain" description="Ig-like" evidence="8">
    <location>
        <begin position="100"/>
        <end position="199"/>
    </location>
</feature>
<keyword evidence="7" id="KW-1133">Transmembrane helix</keyword>
<keyword evidence="3" id="KW-1015">Disulfide bond</keyword>
<organism evidence="9 10">
    <name type="scientific">Branchiostoma lanceolatum</name>
    <name type="common">Common lancelet</name>
    <name type="synonym">Amphioxus lanceolatum</name>
    <dbReference type="NCBI Taxonomy" id="7740"/>
    <lineage>
        <taxon>Eukaryota</taxon>
        <taxon>Metazoa</taxon>
        <taxon>Chordata</taxon>
        <taxon>Cephalochordata</taxon>
        <taxon>Leptocardii</taxon>
        <taxon>Amphioxiformes</taxon>
        <taxon>Branchiostomatidae</taxon>
        <taxon>Branchiostoma</taxon>
    </lineage>
</organism>
<accession>A0A8J9ZQI4</accession>
<evidence type="ECO:0000313" key="10">
    <source>
        <dbReference type="Proteomes" id="UP000838412"/>
    </source>
</evidence>
<dbReference type="InterPro" id="IPR013783">
    <property type="entry name" value="Ig-like_fold"/>
</dbReference>
<dbReference type="InterPro" id="IPR007110">
    <property type="entry name" value="Ig-like_dom"/>
</dbReference>
<evidence type="ECO:0000256" key="1">
    <source>
        <dbReference type="ARBA" id="ARBA00004479"/>
    </source>
</evidence>
<evidence type="ECO:0000256" key="5">
    <source>
        <dbReference type="ARBA" id="ARBA00023319"/>
    </source>
</evidence>
<comment type="subcellular location">
    <subcellularLocation>
        <location evidence="1">Membrane</location>
        <topology evidence="1">Single-pass type I membrane protein</topology>
    </subcellularLocation>
</comment>
<evidence type="ECO:0000256" key="3">
    <source>
        <dbReference type="ARBA" id="ARBA00023157"/>
    </source>
</evidence>
<keyword evidence="7" id="KW-0812">Transmembrane</keyword>
<dbReference type="CDD" id="cd00099">
    <property type="entry name" value="IgV"/>
    <property type="match status" value="1"/>
</dbReference>
<reference evidence="9" key="1">
    <citation type="submission" date="2022-01" db="EMBL/GenBank/DDBJ databases">
        <authorList>
            <person name="Braso-Vives M."/>
        </authorList>
    </citation>
    <scope>NUCLEOTIDE SEQUENCE</scope>
</reference>
<feature type="region of interest" description="Disordered" evidence="6">
    <location>
        <begin position="697"/>
        <end position="756"/>
    </location>
</feature>
<feature type="domain" description="Ig-like" evidence="8">
    <location>
        <begin position="396"/>
        <end position="476"/>
    </location>
</feature>
<keyword evidence="4" id="KW-0325">Glycoprotein</keyword>
<evidence type="ECO:0000256" key="4">
    <source>
        <dbReference type="ARBA" id="ARBA00023180"/>
    </source>
</evidence>
<dbReference type="Gene3D" id="2.60.40.10">
    <property type="entry name" value="Immunoglobulins"/>
    <property type="match status" value="5"/>
</dbReference>
<dbReference type="SMART" id="SM00409">
    <property type="entry name" value="IG"/>
    <property type="match status" value="5"/>
</dbReference>
<dbReference type="Pfam" id="PF13927">
    <property type="entry name" value="Ig_3"/>
    <property type="match status" value="3"/>
</dbReference>
<proteinExistence type="predicted"/>
<feature type="compositionally biased region" description="Basic and acidic residues" evidence="6">
    <location>
        <begin position="643"/>
        <end position="655"/>
    </location>
</feature>
<evidence type="ECO:0000256" key="7">
    <source>
        <dbReference type="SAM" id="Phobius"/>
    </source>
</evidence>
<evidence type="ECO:0000313" key="9">
    <source>
        <dbReference type="EMBL" id="CAH1258556.1"/>
    </source>
</evidence>
<dbReference type="PANTHER" id="PTHR11640">
    <property type="entry name" value="NEPHRIN"/>
    <property type="match status" value="1"/>
</dbReference>
<feature type="compositionally biased region" description="Basic and acidic residues" evidence="6">
    <location>
        <begin position="698"/>
        <end position="707"/>
    </location>
</feature>
<dbReference type="GO" id="GO:0098609">
    <property type="term" value="P:cell-cell adhesion"/>
    <property type="evidence" value="ECO:0007669"/>
    <property type="project" value="TreeGrafter"/>
</dbReference>
<dbReference type="Proteomes" id="UP000838412">
    <property type="component" value="Chromosome 3"/>
</dbReference>
<dbReference type="OrthoDB" id="10039395at2759"/>
<keyword evidence="5" id="KW-0393">Immunoglobulin domain</keyword>
<feature type="transmembrane region" description="Helical" evidence="7">
    <location>
        <begin position="588"/>
        <end position="612"/>
    </location>
</feature>
<dbReference type="PANTHER" id="PTHR11640:SF164">
    <property type="entry name" value="MAM DOMAIN-CONTAINING GLYCOSYLPHOSPHATIDYLINOSITOL ANCHOR PROTEIN 1"/>
    <property type="match status" value="1"/>
</dbReference>
<keyword evidence="10" id="KW-1185">Reference proteome</keyword>
<dbReference type="InterPro" id="IPR003599">
    <property type="entry name" value="Ig_sub"/>
</dbReference>
<dbReference type="GO" id="GO:0005911">
    <property type="term" value="C:cell-cell junction"/>
    <property type="evidence" value="ECO:0007669"/>
    <property type="project" value="TreeGrafter"/>
</dbReference>
<gene>
    <name evidence="9" type="primary">KIRREL</name>
    <name evidence="9" type="ORF">BLAG_LOCUS16084</name>
</gene>
<dbReference type="AlphaFoldDB" id="A0A8J9ZQI4"/>
<protein>
    <submittedName>
        <fullName evidence="9">KIRREL protein</fullName>
    </submittedName>
</protein>
<feature type="domain" description="Ig-like" evidence="8">
    <location>
        <begin position="208"/>
        <end position="299"/>
    </location>
</feature>
<dbReference type="Pfam" id="PF08205">
    <property type="entry name" value="C2-set_2"/>
    <property type="match status" value="1"/>
</dbReference>
<evidence type="ECO:0000259" key="8">
    <source>
        <dbReference type="PROSITE" id="PS50835"/>
    </source>
</evidence>
<dbReference type="InterPro" id="IPR036179">
    <property type="entry name" value="Ig-like_dom_sf"/>
</dbReference>
<dbReference type="InterPro" id="IPR051275">
    <property type="entry name" value="Cell_adhesion_signaling"/>
</dbReference>
<dbReference type="InterPro" id="IPR013162">
    <property type="entry name" value="CD80_C2-set"/>
</dbReference>
<keyword evidence="2 7" id="KW-0472">Membrane</keyword>
<dbReference type="InterPro" id="IPR003598">
    <property type="entry name" value="Ig_sub2"/>
</dbReference>
<dbReference type="PROSITE" id="PS50835">
    <property type="entry name" value="IG_LIKE"/>
    <property type="match status" value="5"/>
</dbReference>
<dbReference type="GO" id="GO:0005886">
    <property type="term" value="C:plasma membrane"/>
    <property type="evidence" value="ECO:0007669"/>
    <property type="project" value="TreeGrafter"/>
</dbReference>
<dbReference type="SUPFAM" id="SSF48726">
    <property type="entry name" value="Immunoglobulin"/>
    <property type="match status" value="5"/>
</dbReference>
<evidence type="ECO:0000256" key="2">
    <source>
        <dbReference type="ARBA" id="ARBA00023136"/>
    </source>
</evidence>
<evidence type="ECO:0000256" key="6">
    <source>
        <dbReference type="SAM" id="MobiDB-lite"/>
    </source>
</evidence>
<sequence length="756" mass="83061">MWGFQVVPRCNHPCRTRWWSDSTYANSSVSCRIWAGAFQTSGASVYKLRPLSQLLWTVSCGNFLKTGNNVKDNMPVATDLVVSAVFWVLALSVVLKVDGASYRERPKSSDVLKGDTVTLHCTIDGLPPSEMVQWYGPPDMRHISSGNVIAKRFKGRYRILGDTSRGEHNLQILRAANSDEGDYRCSTLSLDETADATLTVVVPLSGPPDIIGDTAPRKAGQGLMLTCTSVGGRPPPRLTWYNGTRPYKLPDDAFKKGINKGEVMLNLVIPYLTKWDNGANLSCKANQGFPSLVKARTAVKVLNVRYPPTVTVTPKTSRVMEGESLNVTCHVDSNPPADVDWRKVGHALPFRVDNRGQVLHLDRVSSSDAGIYQCIAENGIPPDGYGTFKLEVLFTPRIRQTFDTKVSVLYGQDGFSLECVAEGNPRPQVRWRRQNTELYMGNPLVLSPVNYDVEGKYACVATSPGFASVDKETFIDVVGRPEVRDSSLSTLTIVEGGDATLICEVASDPVPDGITWFWRDSNGKETIYTAGITEHVAVREERTIKGVKSLLTVSTAALDQAGNYMCRASNMFGSDQKDFRLEVQDSHLTLIIVIAVTTVISLLAVIVGVCIVKKKGWICDDRDSETSSVSVSRPVPPVPGPDMVDREERDGKPEGLYEYDVNNGTLKPRPPPRLDKDPYSIGLSYPRLVNVLPSYATVERDQPKSPDPDLQPRPSGDGECAPSITELPPRHSGLFECKAVDNPSQRPPGYNEIHAF</sequence>
<feature type="domain" description="Ig-like" evidence="8">
    <location>
        <begin position="481"/>
        <end position="584"/>
    </location>
</feature>